<name>A0A1G7E2G3_9BACL</name>
<protein>
    <submittedName>
        <fullName evidence="2">Uncharacterized protein</fullName>
    </submittedName>
</protein>
<evidence type="ECO:0000313" key="3">
    <source>
        <dbReference type="Proteomes" id="UP000198823"/>
    </source>
</evidence>
<evidence type="ECO:0000313" key="2">
    <source>
        <dbReference type="EMBL" id="SDE57555.1"/>
    </source>
</evidence>
<accession>A0A1G7E2G3</accession>
<evidence type="ECO:0000256" key="1">
    <source>
        <dbReference type="SAM" id="MobiDB-lite"/>
    </source>
</evidence>
<dbReference type="Proteomes" id="UP000198823">
    <property type="component" value="Unassembled WGS sequence"/>
</dbReference>
<reference evidence="2 3" key="1">
    <citation type="submission" date="2016-10" db="EMBL/GenBank/DDBJ databases">
        <authorList>
            <person name="de Groot N.N."/>
        </authorList>
    </citation>
    <scope>NUCLEOTIDE SEQUENCE [LARGE SCALE GENOMIC DNA]</scope>
    <source>
        <strain evidence="2 3">CGMCC 1.6762</strain>
    </source>
</reference>
<dbReference type="EMBL" id="FNAR01000012">
    <property type="protein sequence ID" value="SDE57555.1"/>
    <property type="molecule type" value="Genomic_DNA"/>
</dbReference>
<dbReference type="AlphaFoldDB" id="A0A1G7E2G3"/>
<gene>
    <name evidence="2" type="ORF">SAMN04488126_11224</name>
</gene>
<organism evidence="2 3">
    <name type="scientific">Bhargavaea beijingensis</name>
    <dbReference type="NCBI Taxonomy" id="426756"/>
    <lineage>
        <taxon>Bacteria</taxon>
        <taxon>Bacillati</taxon>
        <taxon>Bacillota</taxon>
        <taxon>Bacilli</taxon>
        <taxon>Bacillales</taxon>
        <taxon>Caryophanaceae</taxon>
        <taxon>Bhargavaea</taxon>
    </lineage>
</organism>
<feature type="region of interest" description="Disordered" evidence="1">
    <location>
        <begin position="1"/>
        <end position="30"/>
    </location>
</feature>
<sequence length="64" mass="7014">MAGGLSGVLKEMPAQNTVLPSNEKRPSPGDPGGWTFIIFMVQEMAVMISTKNEMINMVMRMLTV</sequence>
<proteinExistence type="predicted"/>